<sequence length="453" mass="50712">MFGKKWGIKWRQSVVLGTLAAGMVLAGCNGEEETSSKSSAGTSSSGSDEAATITFWDENAGPQRTPIWEELIKRFEEENPKIDVEYVGLPKDSAKSKLDAAIAADDMPDVGSVQTSWLPEFSIREALLPLDDYYENSELNGLINQGALDFNKEIVQGNALYGIPYTQNLDVLWVRPDWFEEAGVKIPETWDEFFTAVEKMTDKANNRYGYTIRGGAGGSFQLQRLMFAYNGFEEYVTEDGKSTLNDPKNVEFVEKYLSLYETYTPKSDITNGYKEMIAGFDTGVVAMVQHNIGSYGEHKKALEENQFQAIPLPKTEDGKYVAEGGNTIGLSIFKSTENPDAAWKFVEFINSAESQSYWNEQVGQIPTNADVIKEDWIQNSPHIQTAFAVYDDPNTILYKPPFYLPDYRSILDNLVDSGTQAVMSGESTAQEFLDEWAKAIEDSQKQYSEHFGK</sequence>
<protein>
    <submittedName>
        <fullName evidence="7">ABC transporter substrate-binding protein</fullName>
    </submittedName>
</protein>
<dbReference type="AlphaFoldDB" id="A0A0A3HVE0"/>
<dbReference type="InterPro" id="IPR050490">
    <property type="entry name" value="Bact_solute-bd_prot1"/>
</dbReference>
<dbReference type="eggNOG" id="COG1653">
    <property type="taxonomic scope" value="Bacteria"/>
</dbReference>
<dbReference type="Gene3D" id="3.40.190.10">
    <property type="entry name" value="Periplasmic binding protein-like II"/>
    <property type="match status" value="1"/>
</dbReference>
<evidence type="ECO:0000256" key="5">
    <source>
        <dbReference type="ARBA" id="ARBA00023288"/>
    </source>
</evidence>
<dbReference type="InterPro" id="IPR006059">
    <property type="entry name" value="SBP"/>
</dbReference>
<reference evidence="7 8" key="1">
    <citation type="submission" date="2014-02" db="EMBL/GenBank/DDBJ databases">
        <title>Draft genome sequence of Lysinibacillus sinduriensis JCM 15800.</title>
        <authorList>
            <person name="Zhang F."/>
            <person name="Wang G."/>
            <person name="Zhang L."/>
        </authorList>
    </citation>
    <scope>NUCLEOTIDE SEQUENCE [LARGE SCALE GENOMIC DNA]</scope>
    <source>
        <strain evidence="7 8">JCM 15800</strain>
    </source>
</reference>
<dbReference type="PANTHER" id="PTHR43649">
    <property type="entry name" value="ARABINOSE-BINDING PROTEIN-RELATED"/>
    <property type="match status" value="1"/>
</dbReference>
<keyword evidence="3" id="KW-0472">Membrane</keyword>
<dbReference type="Proteomes" id="UP000030408">
    <property type="component" value="Unassembled WGS sequence"/>
</dbReference>
<dbReference type="OrthoDB" id="9808332at2"/>
<evidence type="ECO:0000256" key="1">
    <source>
        <dbReference type="ARBA" id="ARBA00022475"/>
    </source>
</evidence>
<dbReference type="Pfam" id="PF01547">
    <property type="entry name" value="SBP_bac_1"/>
    <property type="match status" value="1"/>
</dbReference>
<evidence type="ECO:0000256" key="3">
    <source>
        <dbReference type="ARBA" id="ARBA00023136"/>
    </source>
</evidence>
<feature type="chain" id="PRO_5038697152" evidence="6">
    <location>
        <begin position="27"/>
        <end position="453"/>
    </location>
</feature>
<evidence type="ECO:0000256" key="4">
    <source>
        <dbReference type="ARBA" id="ARBA00023139"/>
    </source>
</evidence>
<keyword evidence="1" id="KW-1003">Cell membrane</keyword>
<organism evidence="7 8">
    <name type="scientific">Ureibacillus sinduriensis BLB-1 = JCM 15800</name>
    <dbReference type="NCBI Taxonomy" id="1384057"/>
    <lineage>
        <taxon>Bacteria</taxon>
        <taxon>Bacillati</taxon>
        <taxon>Bacillota</taxon>
        <taxon>Bacilli</taxon>
        <taxon>Bacillales</taxon>
        <taxon>Caryophanaceae</taxon>
        <taxon>Ureibacillus</taxon>
    </lineage>
</organism>
<dbReference type="PANTHER" id="PTHR43649:SF33">
    <property type="entry name" value="POLYGALACTURONAN_RHAMNOGALACTURONAN-BINDING PROTEIN YTCQ"/>
    <property type="match status" value="1"/>
</dbReference>
<dbReference type="STRING" id="1384057.CD33_13090"/>
<gene>
    <name evidence="7" type="ORF">CD33_13090</name>
</gene>
<keyword evidence="2 6" id="KW-0732">Signal</keyword>
<evidence type="ECO:0000256" key="6">
    <source>
        <dbReference type="SAM" id="SignalP"/>
    </source>
</evidence>
<dbReference type="SUPFAM" id="SSF53850">
    <property type="entry name" value="Periplasmic binding protein-like II"/>
    <property type="match status" value="1"/>
</dbReference>
<dbReference type="CDD" id="cd13585">
    <property type="entry name" value="PBP2_TMBP_like"/>
    <property type="match status" value="1"/>
</dbReference>
<evidence type="ECO:0000256" key="2">
    <source>
        <dbReference type="ARBA" id="ARBA00022729"/>
    </source>
</evidence>
<keyword evidence="4" id="KW-0564">Palmitate</keyword>
<name>A0A0A3HVE0_9BACL</name>
<keyword evidence="5" id="KW-0449">Lipoprotein</keyword>
<dbReference type="RefSeq" id="WP_036201235.1">
    <property type="nucleotide sequence ID" value="NZ_AVCY01000004.1"/>
</dbReference>
<comment type="caution">
    <text evidence="7">The sequence shown here is derived from an EMBL/GenBank/DDBJ whole genome shotgun (WGS) entry which is preliminary data.</text>
</comment>
<proteinExistence type="predicted"/>
<dbReference type="EMBL" id="JPVO01000052">
    <property type="protein sequence ID" value="KGR75200.1"/>
    <property type="molecule type" value="Genomic_DNA"/>
</dbReference>
<accession>A0A0A3HVE0</accession>
<keyword evidence="8" id="KW-1185">Reference proteome</keyword>
<feature type="signal peptide" evidence="6">
    <location>
        <begin position="1"/>
        <end position="26"/>
    </location>
</feature>
<dbReference type="PROSITE" id="PS51257">
    <property type="entry name" value="PROKAR_LIPOPROTEIN"/>
    <property type="match status" value="1"/>
</dbReference>
<evidence type="ECO:0000313" key="7">
    <source>
        <dbReference type="EMBL" id="KGR75200.1"/>
    </source>
</evidence>
<evidence type="ECO:0000313" key="8">
    <source>
        <dbReference type="Proteomes" id="UP000030408"/>
    </source>
</evidence>